<dbReference type="EMBL" id="JAFMOY010000130">
    <property type="protein sequence ID" value="MBU9846971.1"/>
    <property type="molecule type" value="Genomic_DNA"/>
</dbReference>
<evidence type="ECO:0000256" key="1">
    <source>
        <dbReference type="ARBA" id="ARBA00006484"/>
    </source>
</evidence>
<dbReference type="RefSeq" id="WP_217150374.1">
    <property type="nucleotide sequence ID" value="NZ_JAFMOY010000130.1"/>
</dbReference>
<accession>A0ABS6LJ61</accession>
<comment type="similarity">
    <text evidence="1">Belongs to the short-chain dehydrogenases/reductases (SDR) family.</text>
</comment>
<dbReference type="InterPro" id="IPR002347">
    <property type="entry name" value="SDR_fam"/>
</dbReference>
<evidence type="ECO:0000313" key="4">
    <source>
        <dbReference type="Proteomes" id="UP000739284"/>
    </source>
</evidence>
<dbReference type="CDD" id="cd05233">
    <property type="entry name" value="SDR_c"/>
    <property type="match status" value="1"/>
</dbReference>
<keyword evidence="4" id="KW-1185">Reference proteome</keyword>
<comment type="caution">
    <text evidence="3">The sequence shown here is derived from an EMBL/GenBank/DDBJ whole genome shotgun (WGS) entry which is preliminary data.</text>
</comment>
<gene>
    <name evidence="3" type="ORF">J1784_18400</name>
</gene>
<evidence type="ECO:0000256" key="2">
    <source>
        <dbReference type="ARBA" id="ARBA00023002"/>
    </source>
</evidence>
<proteinExistence type="inferred from homology"/>
<dbReference type="Proteomes" id="UP000739284">
    <property type="component" value="Unassembled WGS sequence"/>
</dbReference>
<dbReference type="PANTHER" id="PTHR43669:SF3">
    <property type="entry name" value="ALCOHOL DEHYDROGENASE, PUTATIVE (AFU_ORTHOLOGUE AFUA_3G03445)-RELATED"/>
    <property type="match status" value="1"/>
</dbReference>
<name>A0ABS6LJ61_9GAMM</name>
<protein>
    <submittedName>
        <fullName evidence="3">SDR family NAD(P)-dependent oxidoreductase</fullName>
    </submittedName>
</protein>
<organism evidence="3 4">
    <name type="scientific">Rahnella ecdela</name>
    <dbReference type="NCBI Taxonomy" id="2816250"/>
    <lineage>
        <taxon>Bacteria</taxon>
        <taxon>Pseudomonadati</taxon>
        <taxon>Pseudomonadota</taxon>
        <taxon>Gammaproteobacteria</taxon>
        <taxon>Enterobacterales</taxon>
        <taxon>Yersiniaceae</taxon>
        <taxon>Rahnella</taxon>
    </lineage>
</organism>
<keyword evidence="2" id="KW-0560">Oxidoreductase</keyword>
<dbReference type="PANTHER" id="PTHR43669">
    <property type="entry name" value="5-KETO-D-GLUCONATE 5-REDUCTASE"/>
    <property type="match status" value="1"/>
</dbReference>
<reference evidence="3 4" key="1">
    <citation type="submission" date="2021-03" db="EMBL/GenBank/DDBJ databases">
        <title>Five novel Rahnella species.</title>
        <authorList>
            <person name="Brady C."/>
            <person name="Asselin J."/>
            <person name="Beer S."/>
            <person name="Bruberg M.B."/>
            <person name="Crampton B."/>
            <person name="Venter S."/>
            <person name="Arnold D."/>
            <person name="Denman S."/>
        </authorList>
    </citation>
    <scope>NUCLEOTIDE SEQUENCE [LARGE SCALE GENOMIC DNA]</scope>
    <source>
        <strain evidence="3 4">FRB 231</strain>
    </source>
</reference>
<evidence type="ECO:0000313" key="3">
    <source>
        <dbReference type="EMBL" id="MBU9846971.1"/>
    </source>
</evidence>
<sequence length="127" mass="13692">MQKLQGKVAAITGGNSGIGFAIAQRFVSEGAYVFIMGRRQAQLDEALSVLGENAEAVQGDVTKPDDLARLFETVKTRKGRLDILVPNSGISEYAPLEAISAEHFDHIFGINVRATLFTVQAESELVV</sequence>
<dbReference type="Pfam" id="PF00106">
    <property type="entry name" value="adh_short"/>
    <property type="match status" value="1"/>
</dbReference>